<organism evidence="14 15">
    <name type="scientific">Clitoria ternatea</name>
    <name type="common">Butterfly pea</name>
    <dbReference type="NCBI Taxonomy" id="43366"/>
    <lineage>
        <taxon>Eukaryota</taxon>
        <taxon>Viridiplantae</taxon>
        <taxon>Streptophyta</taxon>
        <taxon>Embryophyta</taxon>
        <taxon>Tracheophyta</taxon>
        <taxon>Spermatophyta</taxon>
        <taxon>Magnoliopsida</taxon>
        <taxon>eudicotyledons</taxon>
        <taxon>Gunneridae</taxon>
        <taxon>Pentapetalae</taxon>
        <taxon>rosids</taxon>
        <taxon>fabids</taxon>
        <taxon>Fabales</taxon>
        <taxon>Fabaceae</taxon>
        <taxon>Papilionoideae</taxon>
        <taxon>50 kb inversion clade</taxon>
        <taxon>NPAAA clade</taxon>
        <taxon>indigoferoid/millettioid clade</taxon>
        <taxon>Phaseoleae</taxon>
        <taxon>Clitoria</taxon>
    </lineage>
</organism>
<dbReference type="EC" id="3.1.3.16" evidence="4"/>
<evidence type="ECO:0000256" key="1">
    <source>
        <dbReference type="ARBA" id="ARBA00001936"/>
    </source>
</evidence>
<keyword evidence="5" id="KW-0479">Metal-binding</keyword>
<keyword evidence="6 12" id="KW-0378">Hydrolase</keyword>
<dbReference type="InterPro" id="IPR001932">
    <property type="entry name" value="PPM-type_phosphatase-like_dom"/>
</dbReference>
<evidence type="ECO:0000256" key="4">
    <source>
        <dbReference type="ARBA" id="ARBA00013081"/>
    </source>
</evidence>
<feature type="domain" description="PPM-type phosphatase" evidence="13">
    <location>
        <begin position="221"/>
        <end position="491"/>
    </location>
</feature>
<evidence type="ECO:0000256" key="8">
    <source>
        <dbReference type="ARBA" id="ARBA00022912"/>
    </source>
</evidence>
<evidence type="ECO:0000256" key="6">
    <source>
        <dbReference type="ARBA" id="ARBA00022801"/>
    </source>
</evidence>
<dbReference type="CDD" id="cd00143">
    <property type="entry name" value="PP2Cc"/>
    <property type="match status" value="1"/>
</dbReference>
<evidence type="ECO:0000256" key="7">
    <source>
        <dbReference type="ARBA" id="ARBA00022842"/>
    </source>
</evidence>
<dbReference type="InterPro" id="IPR000222">
    <property type="entry name" value="PP2C_BS"/>
</dbReference>
<proteinExistence type="inferred from homology"/>
<evidence type="ECO:0000256" key="3">
    <source>
        <dbReference type="ARBA" id="ARBA00006702"/>
    </source>
</evidence>
<dbReference type="AlphaFoldDB" id="A0AAN9I5V0"/>
<comment type="cofactor">
    <cofactor evidence="2">
        <name>Mg(2+)</name>
        <dbReference type="ChEBI" id="CHEBI:18420"/>
    </cofactor>
</comment>
<dbReference type="GO" id="GO:0004722">
    <property type="term" value="F:protein serine/threonine phosphatase activity"/>
    <property type="evidence" value="ECO:0007669"/>
    <property type="project" value="UniProtKB-EC"/>
</dbReference>
<evidence type="ECO:0000259" key="13">
    <source>
        <dbReference type="PROSITE" id="PS51746"/>
    </source>
</evidence>
<dbReference type="PROSITE" id="PS51746">
    <property type="entry name" value="PPM_2"/>
    <property type="match status" value="1"/>
</dbReference>
<keyword evidence="7" id="KW-0460">Magnesium</keyword>
<comment type="catalytic activity">
    <reaction evidence="11">
        <text>O-phospho-L-threonyl-[protein] + H2O = L-threonyl-[protein] + phosphate</text>
        <dbReference type="Rhea" id="RHEA:47004"/>
        <dbReference type="Rhea" id="RHEA-COMP:11060"/>
        <dbReference type="Rhea" id="RHEA-COMP:11605"/>
        <dbReference type="ChEBI" id="CHEBI:15377"/>
        <dbReference type="ChEBI" id="CHEBI:30013"/>
        <dbReference type="ChEBI" id="CHEBI:43474"/>
        <dbReference type="ChEBI" id="CHEBI:61977"/>
        <dbReference type="EC" id="3.1.3.16"/>
    </reaction>
</comment>
<keyword evidence="9" id="KW-0464">Manganese</keyword>
<evidence type="ECO:0000256" key="9">
    <source>
        <dbReference type="ARBA" id="ARBA00023211"/>
    </source>
</evidence>
<accession>A0AAN9I5V0</accession>
<comment type="cofactor">
    <cofactor evidence="1">
        <name>Mn(2+)</name>
        <dbReference type="ChEBI" id="CHEBI:29035"/>
    </cofactor>
</comment>
<protein>
    <recommendedName>
        <fullName evidence="4">protein-serine/threonine phosphatase</fullName>
        <ecNumber evidence="4">3.1.3.16</ecNumber>
    </recommendedName>
</protein>
<dbReference type="PANTHER" id="PTHR13832:SF620">
    <property type="entry name" value="PROTEIN PHOSPHATASE 2C 13-RELATED"/>
    <property type="match status" value="1"/>
</dbReference>
<evidence type="ECO:0000313" key="15">
    <source>
        <dbReference type="Proteomes" id="UP001359559"/>
    </source>
</evidence>
<comment type="similarity">
    <text evidence="3 12">Belongs to the PP2C family.</text>
</comment>
<dbReference type="Proteomes" id="UP001359559">
    <property type="component" value="Unassembled WGS sequence"/>
</dbReference>
<dbReference type="FunFam" id="3.60.40.10:FF:000004">
    <property type="entry name" value="Probable protein phosphatase 2C 22"/>
    <property type="match status" value="1"/>
</dbReference>
<dbReference type="SMART" id="SM00332">
    <property type="entry name" value="PP2Cc"/>
    <property type="match status" value="1"/>
</dbReference>
<dbReference type="EMBL" id="JAYKXN010000008">
    <property type="protein sequence ID" value="KAK7264760.1"/>
    <property type="molecule type" value="Genomic_DNA"/>
</dbReference>
<dbReference type="GO" id="GO:0005634">
    <property type="term" value="C:nucleus"/>
    <property type="evidence" value="ECO:0007669"/>
    <property type="project" value="UniProtKB-ARBA"/>
</dbReference>
<dbReference type="Pfam" id="PF00481">
    <property type="entry name" value="PP2C"/>
    <property type="match status" value="1"/>
</dbReference>
<sequence length="528" mass="58254">MSDQCVRSKVDAYVRRTIGLREARVLVLHVYHGSYVRYSCAKLDKCIPSVELDNYFLAVLETQPLANLPLIICMTSLICFGGGPGNFSSFMASTTLDLSFSATVITFLGPHHHIASFLIPVKLIIRSISLIMLEEIAKRRLKMIVSQKMVAEAEIMCQQSIPMLDVKYHLCVTQEHNVKVEVSPSSPSPSVPTFAQAVSCSEIINDSLMENPAMNFIPNVRSGSHTEIGPRVSMDDEHVRIDDLAAHLGFVFKCPIPGAFYAVFDGHGGSDAAAFVKRNAMKLFFEDANMLQSSDTDAVFLKKLEDSHRRAFLRADLALADEQSVSSSCGTTALTALVLGRHLLVANAGDCRAVLCRRGTAVDMSNDHRPSYLPERKRVEELGGFIDDEYLNGYLSVTRALGDWDLKFPLGAASPLIAEPDVRLVTLTEGDEFLIIGCDGIWDVMSSQVAVSLVRRGLRRHDDPQQCARELVKEALRLNTSDNLTVIVVCLSSVESITESCPPQRRRFKACSLSEEARNRLKSLIEGN</sequence>
<dbReference type="InterPro" id="IPR036457">
    <property type="entry name" value="PPM-type-like_dom_sf"/>
</dbReference>
<dbReference type="InterPro" id="IPR015655">
    <property type="entry name" value="PP2C"/>
</dbReference>
<dbReference type="Gene3D" id="3.60.40.10">
    <property type="entry name" value="PPM-type phosphatase domain"/>
    <property type="match status" value="1"/>
</dbReference>
<comment type="catalytic activity">
    <reaction evidence="10">
        <text>O-phospho-L-seryl-[protein] + H2O = L-seryl-[protein] + phosphate</text>
        <dbReference type="Rhea" id="RHEA:20629"/>
        <dbReference type="Rhea" id="RHEA-COMP:9863"/>
        <dbReference type="Rhea" id="RHEA-COMP:11604"/>
        <dbReference type="ChEBI" id="CHEBI:15377"/>
        <dbReference type="ChEBI" id="CHEBI:29999"/>
        <dbReference type="ChEBI" id="CHEBI:43474"/>
        <dbReference type="ChEBI" id="CHEBI:83421"/>
        <dbReference type="EC" id="3.1.3.16"/>
    </reaction>
</comment>
<dbReference type="SMART" id="SM00331">
    <property type="entry name" value="PP2C_SIG"/>
    <property type="match status" value="1"/>
</dbReference>
<gene>
    <name evidence="14" type="ORF">RJT34_32370</name>
</gene>
<keyword evidence="8 12" id="KW-0904">Protein phosphatase</keyword>
<dbReference type="GO" id="GO:0005737">
    <property type="term" value="C:cytoplasm"/>
    <property type="evidence" value="ECO:0007669"/>
    <property type="project" value="UniProtKB-ARBA"/>
</dbReference>
<name>A0AAN9I5V0_CLITE</name>
<dbReference type="PROSITE" id="PS01032">
    <property type="entry name" value="PPM_1"/>
    <property type="match status" value="1"/>
</dbReference>
<evidence type="ECO:0000256" key="12">
    <source>
        <dbReference type="RuleBase" id="RU003465"/>
    </source>
</evidence>
<dbReference type="GO" id="GO:0046872">
    <property type="term" value="F:metal ion binding"/>
    <property type="evidence" value="ECO:0007669"/>
    <property type="project" value="UniProtKB-KW"/>
</dbReference>
<keyword evidence="15" id="KW-1185">Reference proteome</keyword>
<evidence type="ECO:0000256" key="10">
    <source>
        <dbReference type="ARBA" id="ARBA00047761"/>
    </source>
</evidence>
<reference evidence="14 15" key="1">
    <citation type="submission" date="2024-01" db="EMBL/GenBank/DDBJ databases">
        <title>The genomes of 5 underutilized Papilionoideae crops provide insights into root nodulation and disease resistance.</title>
        <authorList>
            <person name="Yuan L."/>
        </authorList>
    </citation>
    <scope>NUCLEOTIDE SEQUENCE [LARGE SCALE GENOMIC DNA]</scope>
    <source>
        <strain evidence="14">LY-2023</strain>
        <tissue evidence="14">Leaf</tissue>
    </source>
</reference>
<dbReference type="SUPFAM" id="SSF81606">
    <property type="entry name" value="PP2C-like"/>
    <property type="match status" value="1"/>
</dbReference>
<evidence type="ECO:0000256" key="2">
    <source>
        <dbReference type="ARBA" id="ARBA00001946"/>
    </source>
</evidence>
<comment type="caution">
    <text evidence="14">The sequence shown here is derived from an EMBL/GenBank/DDBJ whole genome shotgun (WGS) entry which is preliminary data.</text>
</comment>
<evidence type="ECO:0000256" key="11">
    <source>
        <dbReference type="ARBA" id="ARBA00048336"/>
    </source>
</evidence>
<evidence type="ECO:0000313" key="14">
    <source>
        <dbReference type="EMBL" id="KAK7264760.1"/>
    </source>
</evidence>
<evidence type="ECO:0000256" key="5">
    <source>
        <dbReference type="ARBA" id="ARBA00022723"/>
    </source>
</evidence>
<dbReference type="PANTHER" id="PTHR13832">
    <property type="entry name" value="PROTEIN PHOSPHATASE 2C"/>
    <property type="match status" value="1"/>
</dbReference>